<dbReference type="AlphaFoldDB" id="G8X2C7"/>
<proteinExistence type="predicted"/>
<dbReference type="KEGG" id="scy:SCATT_21900"/>
<dbReference type="HOGENOM" id="CLU_3141055_0_0_11"/>
<keyword evidence="3" id="KW-1185">Reference proteome</keyword>
<name>G8X2C7_STREN</name>
<dbReference type="Proteomes" id="UP000007842">
    <property type="component" value="Chromosome"/>
</dbReference>
<evidence type="ECO:0000313" key="3">
    <source>
        <dbReference type="Proteomes" id="UP000007842"/>
    </source>
</evidence>
<dbReference type="PATRIC" id="fig|1003195.29.peg.2200"/>
<feature type="region of interest" description="Disordered" evidence="1">
    <location>
        <begin position="13"/>
        <end position="49"/>
    </location>
</feature>
<evidence type="ECO:0000256" key="1">
    <source>
        <dbReference type="SAM" id="MobiDB-lite"/>
    </source>
</evidence>
<sequence>MPDGTAVLRCRPVASVGTPGTPRRPGYAVRGRTPAATGPRTLPYPRVTS</sequence>
<dbReference type="EMBL" id="CP003219">
    <property type="protein sequence ID" value="AEW94561.1"/>
    <property type="molecule type" value="Genomic_DNA"/>
</dbReference>
<accession>G8X2C7</accession>
<organism evidence="2 3">
    <name type="scientific">Streptantibioticus cattleyicolor (strain ATCC 35852 / DSM 46488 / JCM 4925 / NBRC 14057 / NRRL 8057)</name>
    <name type="common">Streptomyces cattleya</name>
    <dbReference type="NCBI Taxonomy" id="1003195"/>
    <lineage>
        <taxon>Bacteria</taxon>
        <taxon>Bacillati</taxon>
        <taxon>Actinomycetota</taxon>
        <taxon>Actinomycetes</taxon>
        <taxon>Kitasatosporales</taxon>
        <taxon>Streptomycetaceae</taxon>
        <taxon>Streptantibioticus</taxon>
    </lineage>
</organism>
<reference evidence="3" key="1">
    <citation type="submission" date="2011-12" db="EMBL/GenBank/DDBJ databases">
        <title>Complete genome sequence of Streptomyces cattleya strain DSM 46488.</title>
        <authorList>
            <person name="Ou H.-Y."/>
            <person name="Li P."/>
            <person name="Zhao C."/>
            <person name="O'Hagan D."/>
            <person name="Deng Z."/>
        </authorList>
    </citation>
    <scope>NUCLEOTIDE SEQUENCE [LARGE SCALE GENOMIC DNA]</scope>
    <source>
        <strain evidence="3">ATCC 35852 / DSM 46488 / JCM 4925 / NBRC 14057 / NRRL 8057</strain>
    </source>
</reference>
<protein>
    <submittedName>
        <fullName evidence="2">Uncharacterized protein</fullName>
    </submittedName>
</protein>
<dbReference type="STRING" id="1003195.SCATT_21900"/>
<gene>
    <name evidence="2" type="ordered locus">SCATT_21900</name>
</gene>
<evidence type="ECO:0000313" key="2">
    <source>
        <dbReference type="EMBL" id="AEW94561.1"/>
    </source>
</evidence>